<evidence type="ECO:0000256" key="6">
    <source>
        <dbReference type="PROSITE-ProRule" id="PRU00169"/>
    </source>
</evidence>
<feature type="domain" description="HTH luxR-type" evidence="7">
    <location>
        <begin position="134"/>
        <end position="199"/>
    </location>
</feature>
<dbReference type="SUPFAM" id="SSF52172">
    <property type="entry name" value="CheY-like"/>
    <property type="match status" value="1"/>
</dbReference>
<reference evidence="9 10" key="1">
    <citation type="submission" date="2019-04" db="EMBL/GenBank/DDBJ databases">
        <authorList>
            <person name="Hwang J.C."/>
        </authorList>
    </citation>
    <scope>NUCLEOTIDE SEQUENCE [LARGE SCALE GENOMIC DNA]</scope>
    <source>
        <strain evidence="9 10">IMCC35001</strain>
    </source>
</reference>
<dbReference type="InterPro" id="IPR000792">
    <property type="entry name" value="Tscrpt_reg_LuxR_C"/>
</dbReference>
<dbReference type="Pfam" id="PF00196">
    <property type="entry name" value="GerE"/>
    <property type="match status" value="1"/>
</dbReference>
<evidence type="ECO:0000259" key="7">
    <source>
        <dbReference type="PROSITE" id="PS50043"/>
    </source>
</evidence>
<dbReference type="GO" id="GO:0003677">
    <property type="term" value="F:DNA binding"/>
    <property type="evidence" value="ECO:0007669"/>
    <property type="project" value="UniProtKB-KW"/>
</dbReference>
<evidence type="ECO:0000259" key="8">
    <source>
        <dbReference type="PROSITE" id="PS50110"/>
    </source>
</evidence>
<gene>
    <name evidence="9" type="ORF">FCL40_12060</name>
</gene>
<keyword evidence="1 6" id="KW-0597">Phosphoprotein</keyword>
<proteinExistence type="predicted"/>
<evidence type="ECO:0000256" key="2">
    <source>
        <dbReference type="ARBA" id="ARBA00023012"/>
    </source>
</evidence>
<evidence type="ECO:0000313" key="10">
    <source>
        <dbReference type="Proteomes" id="UP000305674"/>
    </source>
</evidence>
<dbReference type="GO" id="GO:0000160">
    <property type="term" value="P:phosphorelay signal transduction system"/>
    <property type="evidence" value="ECO:0007669"/>
    <property type="project" value="UniProtKB-KW"/>
</dbReference>
<dbReference type="PANTHER" id="PTHR44688">
    <property type="entry name" value="DNA-BINDING TRANSCRIPTIONAL ACTIVATOR DEVR_DOSR"/>
    <property type="match status" value="1"/>
</dbReference>
<evidence type="ECO:0000256" key="1">
    <source>
        <dbReference type="ARBA" id="ARBA00022553"/>
    </source>
</evidence>
<dbReference type="InterPro" id="IPR001789">
    <property type="entry name" value="Sig_transdc_resp-reg_receiver"/>
</dbReference>
<dbReference type="InterPro" id="IPR036388">
    <property type="entry name" value="WH-like_DNA-bd_sf"/>
</dbReference>
<dbReference type="PANTHER" id="PTHR44688:SF16">
    <property type="entry name" value="DNA-BINDING TRANSCRIPTIONAL ACTIVATOR DEVR_DOSR"/>
    <property type="match status" value="1"/>
</dbReference>
<dbReference type="Proteomes" id="UP000305674">
    <property type="component" value="Unassembled WGS sequence"/>
</dbReference>
<sequence length="200" mass="22167">MMSAIFLVDDDNDVRESLQWMLEAKGLQTTGFDSAAAFLDAVDRDQTGVAILDIEMPGMDGLALQQELNRRGSLLSVIILTGHANVPRAVSALKSGALDFLEKPVDGARLLPLIERGLRASRERQQEDSQAGDWQAKLAQLTERETQLMQLVVEGKTNKEICDRLFIAQRTVEIHRANLLKKMGVKNAAELAFLVGRQNR</sequence>
<evidence type="ECO:0000256" key="5">
    <source>
        <dbReference type="ARBA" id="ARBA00023163"/>
    </source>
</evidence>
<organism evidence="9 10">
    <name type="scientific">Ferrimonas sediminicola</name>
    <dbReference type="NCBI Taxonomy" id="2569538"/>
    <lineage>
        <taxon>Bacteria</taxon>
        <taxon>Pseudomonadati</taxon>
        <taxon>Pseudomonadota</taxon>
        <taxon>Gammaproteobacteria</taxon>
        <taxon>Alteromonadales</taxon>
        <taxon>Ferrimonadaceae</taxon>
        <taxon>Ferrimonas</taxon>
    </lineage>
</organism>
<dbReference type="Gene3D" id="1.10.10.10">
    <property type="entry name" value="Winged helix-like DNA-binding domain superfamily/Winged helix DNA-binding domain"/>
    <property type="match status" value="1"/>
</dbReference>
<dbReference type="PROSITE" id="PS50043">
    <property type="entry name" value="HTH_LUXR_2"/>
    <property type="match status" value="1"/>
</dbReference>
<dbReference type="AlphaFoldDB" id="A0A4U1BBS6"/>
<dbReference type="InterPro" id="IPR016032">
    <property type="entry name" value="Sig_transdc_resp-reg_C-effctor"/>
</dbReference>
<dbReference type="SMART" id="SM00448">
    <property type="entry name" value="REC"/>
    <property type="match status" value="1"/>
</dbReference>
<dbReference type="PRINTS" id="PR00038">
    <property type="entry name" value="HTHLUXR"/>
</dbReference>
<accession>A0A4U1BBS6</accession>
<keyword evidence="3" id="KW-0805">Transcription regulation</keyword>
<protein>
    <submittedName>
        <fullName evidence="9">Response regulator transcription factor</fullName>
    </submittedName>
</protein>
<dbReference type="EMBL" id="SWCI01000007">
    <property type="protein sequence ID" value="TKB48438.1"/>
    <property type="molecule type" value="Genomic_DNA"/>
</dbReference>
<dbReference type="Gene3D" id="3.40.50.2300">
    <property type="match status" value="1"/>
</dbReference>
<dbReference type="SMART" id="SM00421">
    <property type="entry name" value="HTH_LUXR"/>
    <property type="match status" value="1"/>
</dbReference>
<keyword evidence="5" id="KW-0804">Transcription</keyword>
<dbReference type="FunFam" id="3.40.50.2300:FF:000018">
    <property type="entry name" value="DNA-binding transcriptional regulator NtrC"/>
    <property type="match status" value="1"/>
</dbReference>
<keyword evidence="4" id="KW-0238">DNA-binding</keyword>
<comment type="caution">
    <text evidence="9">The sequence shown here is derived from an EMBL/GenBank/DDBJ whole genome shotgun (WGS) entry which is preliminary data.</text>
</comment>
<dbReference type="OrthoDB" id="9802186at2"/>
<dbReference type="PROSITE" id="PS50110">
    <property type="entry name" value="RESPONSE_REGULATORY"/>
    <property type="match status" value="1"/>
</dbReference>
<dbReference type="GO" id="GO:0006355">
    <property type="term" value="P:regulation of DNA-templated transcription"/>
    <property type="evidence" value="ECO:0007669"/>
    <property type="project" value="InterPro"/>
</dbReference>
<keyword evidence="2" id="KW-0902">Two-component regulatory system</keyword>
<keyword evidence="10" id="KW-1185">Reference proteome</keyword>
<name>A0A4U1BBS6_9GAMM</name>
<feature type="modified residue" description="4-aspartylphosphate" evidence="6">
    <location>
        <position position="53"/>
    </location>
</feature>
<dbReference type="SUPFAM" id="SSF46894">
    <property type="entry name" value="C-terminal effector domain of the bipartite response regulators"/>
    <property type="match status" value="1"/>
</dbReference>
<feature type="domain" description="Response regulatory" evidence="8">
    <location>
        <begin position="4"/>
        <end position="118"/>
    </location>
</feature>
<evidence type="ECO:0000313" key="9">
    <source>
        <dbReference type="EMBL" id="TKB48438.1"/>
    </source>
</evidence>
<evidence type="ECO:0000256" key="4">
    <source>
        <dbReference type="ARBA" id="ARBA00023125"/>
    </source>
</evidence>
<dbReference type="CDD" id="cd06170">
    <property type="entry name" value="LuxR_C_like"/>
    <property type="match status" value="1"/>
</dbReference>
<dbReference type="CDD" id="cd17537">
    <property type="entry name" value="REC_FixJ"/>
    <property type="match status" value="1"/>
</dbReference>
<evidence type="ECO:0000256" key="3">
    <source>
        <dbReference type="ARBA" id="ARBA00023015"/>
    </source>
</evidence>
<dbReference type="Pfam" id="PF00072">
    <property type="entry name" value="Response_reg"/>
    <property type="match status" value="1"/>
</dbReference>
<dbReference type="InterPro" id="IPR011006">
    <property type="entry name" value="CheY-like_superfamily"/>
</dbReference>